<gene>
    <name evidence="1" type="ORF">SAMN04487834_10064</name>
</gene>
<dbReference type="GO" id="GO:0000287">
    <property type="term" value="F:magnesium ion binding"/>
    <property type="evidence" value="ECO:0007669"/>
    <property type="project" value="TreeGrafter"/>
</dbReference>
<evidence type="ECO:0008006" key="3">
    <source>
        <dbReference type="Google" id="ProtNLM"/>
    </source>
</evidence>
<dbReference type="Proteomes" id="UP000183028">
    <property type="component" value="Unassembled WGS sequence"/>
</dbReference>
<dbReference type="SUPFAM" id="SSF56784">
    <property type="entry name" value="HAD-like"/>
    <property type="match status" value="1"/>
</dbReference>
<dbReference type="Gene3D" id="3.30.1240.10">
    <property type="match status" value="1"/>
</dbReference>
<dbReference type="SFLD" id="SFLDG01140">
    <property type="entry name" value="C2.B:_Phosphomannomutase_and_P"/>
    <property type="match status" value="1"/>
</dbReference>
<dbReference type="OrthoDB" id="9814970at2"/>
<dbReference type="Pfam" id="PF08282">
    <property type="entry name" value="Hydrolase_3"/>
    <property type="match status" value="1"/>
</dbReference>
<dbReference type="eggNOG" id="COG0561">
    <property type="taxonomic scope" value="Bacteria"/>
</dbReference>
<dbReference type="EMBL" id="FNYK01000006">
    <property type="protein sequence ID" value="SEI48585.1"/>
    <property type="molecule type" value="Genomic_DNA"/>
</dbReference>
<organism evidence="1 2">
    <name type="scientific">Sharpea azabuensis</name>
    <dbReference type="NCBI Taxonomy" id="322505"/>
    <lineage>
        <taxon>Bacteria</taxon>
        <taxon>Bacillati</taxon>
        <taxon>Bacillota</taxon>
        <taxon>Erysipelotrichia</taxon>
        <taxon>Erysipelotrichales</taxon>
        <taxon>Coprobacillaceae</taxon>
        <taxon>Sharpea</taxon>
    </lineage>
</organism>
<dbReference type="PROSITE" id="PS01229">
    <property type="entry name" value="COF_2"/>
    <property type="match status" value="1"/>
</dbReference>
<protein>
    <recommendedName>
        <fullName evidence="3">Sugar-phosphatase</fullName>
    </recommendedName>
</protein>
<dbReference type="InterPro" id="IPR000150">
    <property type="entry name" value="Cof"/>
</dbReference>
<dbReference type="Gene3D" id="3.40.50.1000">
    <property type="entry name" value="HAD superfamily/HAD-like"/>
    <property type="match status" value="1"/>
</dbReference>
<keyword evidence="2" id="KW-1185">Reference proteome</keyword>
<dbReference type="NCBIfam" id="TIGR01484">
    <property type="entry name" value="HAD-SF-IIB"/>
    <property type="match status" value="1"/>
</dbReference>
<proteinExistence type="predicted"/>
<dbReference type="InterPro" id="IPR006379">
    <property type="entry name" value="HAD-SF_hydro_IIB"/>
</dbReference>
<dbReference type="SFLD" id="SFLDG01144">
    <property type="entry name" value="C2.B.4:_PGP_Like"/>
    <property type="match status" value="1"/>
</dbReference>
<name>A0A1H6RAF0_9FIRM</name>
<dbReference type="InterPro" id="IPR036412">
    <property type="entry name" value="HAD-like_sf"/>
</dbReference>
<evidence type="ECO:0000313" key="2">
    <source>
        <dbReference type="Proteomes" id="UP000183028"/>
    </source>
</evidence>
<dbReference type="PANTHER" id="PTHR10000">
    <property type="entry name" value="PHOSPHOSERINE PHOSPHATASE"/>
    <property type="match status" value="1"/>
</dbReference>
<dbReference type="RefSeq" id="WP_074731294.1">
    <property type="nucleotide sequence ID" value="NZ_FNYK01000006.1"/>
</dbReference>
<evidence type="ECO:0000313" key="1">
    <source>
        <dbReference type="EMBL" id="SEI48585.1"/>
    </source>
</evidence>
<dbReference type="InterPro" id="IPR023214">
    <property type="entry name" value="HAD_sf"/>
</dbReference>
<dbReference type="GO" id="GO:0005829">
    <property type="term" value="C:cytosol"/>
    <property type="evidence" value="ECO:0007669"/>
    <property type="project" value="TreeGrafter"/>
</dbReference>
<dbReference type="NCBIfam" id="TIGR00099">
    <property type="entry name" value="Cof-subfamily"/>
    <property type="match status" value="1"/>
</dbReference>
<sequence>MIKMIATDMDGTFLDSNKQFDYEFISLFYRMQEKDIKFVIASGNQFLRLFHQFIPMSEDIYFVADNGAYVGKGAKPLYLDLIEPDKLQACLDVLAKHQNLMVIMSGRKHTHVLKKDEAYLDVVNKHYRNVILHDQFDHIDDDILKLAVYDPTSDIHQYENHLKKLVPDNMSVVTAGNEWVDIQNLGTNKGSGIRYLQKELHIEPEECMAFGDAMNDFTLLKSVKYGIAMANAVDEIKHIAYSQCPSNDQQGVLKVIRQVLDGKFRY</sequence>
<dbReference type="AlphaFoldDB" id="A0A1H6RAF0"/>
<dbReference type="GO" id="GO:0016791">
    <property type="term" value="F:phosphatase activity"/>
    <property type="evidence" value="ECO:0007669"/>
    <property type="project" value="TreeGrafter"/>
</dbReference>
<dbReference type="CDD" id="cd07518">
    <property type="entry name" value="HAD_YbiV-Like"/>
    <property type="match status" value="1"/>
</dbReference>
<dbReference type="PANTHER" id="PTHR10000:SF53">
    <property type="entry name" value="5-AMINO-6-(5-PHOSPHO-D-RIBITYLAMINO)URACIL PHOSPHATASE YBJI-RELATED"/>
    <property type="match status" value="1"/>
</dbReference>
<dbReference type="STRING" id="322505.SAMN04487836_1663"/>
<accession>A0A1H6RAF0</accession>
<dbReference type="SFLD" id="SFLDS00003">
    <property type="entry name" value="Haloacid_Dehalogenase"/>
    <property type="match status" value="1"/>
</dbReference>
<reference evidence="2" key="1">
    <citation type="submission" date="2016-10" db="EMBL/GenBank/DDBJ databases">
        <authorList>
            <person name="Varghese N."/>
        </authorList>
    </citation>
    <scope>NUCLEOTIDE SEQUENCE [LARGE SCALE GENOMIC DNA]</scope>
    <source>
        <strain evidence="2">DSM 20406</strain>
    </source>
</reference>